<name>A0A9C6XRJ1_FRAOC</name>
<dbReference type="KEGG" id="foc:127750547"/>
<gene>
    <name evidence="2" type="primary">LOC127750547</name>
</gene>
<dbReference type="Proteomes" id="UP000504606">
    <property type="component" value="Unplaced"/>
</dbReference>
<proteinExistence type="predicted"/>
<dbReference type="GeneID" id="127750547"/>
<keyword evidence="1" id="KW-1185">Reference proteome</keyword>
<evidence type="ECO:0000313" key="1">
    <source>
        <dbReference type="Proteomes" id="UP000504606"/>
    </source>
</evidence>
<dbReference type="RefSeq" id="XP_052128445.1">
    <property type="nucleotide sequence ID" value="XM_052272485.1"/>
</dbReference>
<reference evidence="2" key="1">
    <citation type="submission" date="2025-08" db="UniProtKB">
        <authorList>
            <consortium name="RefSeq"/>
        </authorList>
    </citation>
    <scope>IDENTIFICATION</scope>
    <source>
        <tissue evidence="2">Whole organism</tissue>
    </source>
</reference>
<protein>
    <submittedName>
        <fullName evidence="2">Uncharacterized protein LOC127750547</fullName>
    </submittedName>
</protein>
<organism evidence="1 2">
    <name type="scientific">Frankliniella occidentalis</name>
    <name type="common">Western flower thrips</name>
    <name type="synonym">Euthrips occidentalis</name>
    <dbReference type="NCBI Taxonomy" id="133901"/>
    <lineage>
        <taxon>Eukaryota</taxon>
        <taxon>Metazoa</taxon>
        <taxon>Ecdysozoa</taxon>
        <taxon>Arthropoda</taxon>
        <taxon>Hexapoda</taxon>
        <taxon>Insecta</taxon>
        <taxon>Pterygota</taxon>
        <taxon>Neoptera</taxon>
        <taxon>Paraneoptera</taxon>
        <taxon>Thysanoptera</taxon>
        <taxon>Terebrantia</taxon>
        <taxon>Thripoidea</taxon>
        <taxon>Thripidae</taxon>
        <taxon>Frankliniella</taxon>
    </lineage>
</organism>
<evidence type="ECO:0000313" key="2">
    <source>
        <dbReference type="RefSeq" id="XP_052128445.1"/>
    </source>
</evidence>
<sequence>MFTHISSFFQIKLIGSQGVYLSKIKLSRLLEELDRHKNGGVFFNDLMIALVGEEVLKLPYLSCVGNDAGTHVGIPQCIVLAAAGYTRCKAEKKVPRNFTKTVNNLIGYHRFKGELIASQSVSRTEAVPAPAQQVPLDQGHMVQVAQVHHPVVGPNNAAATGPQQHHLQEQQVYHQLQQEMPQPTPPGTEDDYPFATAFTRTL</sequence>
<accession>A0A9C6XRJ1</accession>
<dbReference type="AlphaFoldDB" id="A0A9C6XRJ1"/>